<evidence type="ECO:0000313" key="2">
    <source>
        <dbReference type="Proteomes" id="UP000437017"/>
    </source>
</evidence>
<reference evidence="1 2" key="1">
    <citation type="journal article" date="2019" name="PLoS ONE">
        <title>Genomic analyses reveal an absence of contemporary introgressive admixture between fin whales and blue whales, despite known hybrids.</title>
        <authorList>
            <person name="Westbury M.V."/>
            <person name="Petersen B."/>
            <person name="Lorenzen E.D."/>
        </authorList>
    </citation>
    <scope>NUCLEOTIDE SEQUENCE [LARGE SCALE GENOMIC DNA]</scope>
    <source>
        <strain evidence="1">FinWhale-01</strain>
    </source>
</reference>
<evidence type="ECO:0000313" key="1">
    <source>
        <dbReference type="EMBL" id="KAB0406027.1"/>
    </source>
</evidence>
<dbReference type="OrthoDB" id="163794at2759"/>
<gene>
    <name evidence="1" type="ORF">E2I00_008720</name>
</gene>
<proteinExistence type="predicted"/>
<accession>A0A6A1QEA3</accession>
<keyword evidence="2" id="KW-1185">Reference proteome</keyword>
<dbReference type="AlphaFoldDB" id="A0A6A1QEA3"/>
<dbReference type="Proteomes" id="UP000437017">
    <property type="component" value="Unassembled WGS sequence"/>
</dbReference>
<sequence>MSGQESGPRAEEASVTTPLLMGGILGWHTGFIFQEVRKLAATSVRGKDMKKAQKLLKILKSNQIPIDLKSRT</sequence>
<protein>
    <submittedName>
        <fullName evidence="1">Uncharacterized protein</fullName>
    </submittedName>
</protein>
<dbReference type="EMBL" id="SGJD01000249">
    <property type="protein sequence ID" value="KAB0406027.1"/>
    <property type="molecule type" value="Genomic_DNA"/>
</dbReference>
<comment type="caution">
    <text evidence="1">The sequence shown here is derived from an EMBL/GenBank/DDBJ whole genome shotgun (WGS) entry which is preliminary data.</text>
</comment>
<organism evidence="1 2">
    <name type="scientific">Balaenoptera physalus</name>
    <name type="common">Fin whale</name>
    <name type="synonym">Balaena physalus</name>
    <dbReference type="NCBI Taxonomy" id="9770"/>
    <lineage>
        <taxon>Eukaryota</taxon>
        <taxon>Metazoa</taxon>
        <taxon>Chordata</taxon>
        <taxon>Craniata</taxon>
        <taxon>Vertebrata</taxon>
        <taxon>Euteleostomi</taxon>
        <taxon>Mammalia</taxon>
        <taxon>Eutheria</taxon>
        <taxon>Laurasiatheria</taxon>
        <taxon>Artiodactyla</taxon>
        <taxon>Whippomorpha</taxon>
        <taxon>Cetacea</taxon>
        <taxon>Mysticeti</taxon>
        <taxon>Balaenopteridae</taxon>
        <taxon>Balaenoptera</taxon>
    </lineage>
</organism>
<name>A0A6A1QEA3_BALPH</name>